<organism evidence="5 6">
    <name type="scientific">Priestia veravalensis</name>
    <dbReference type="NCBI Taxonomy" id="1414648"/>
    <lineage>
        <taxon>Bacteria</taxon>
        <taxon>Bacillati</taxon>
        <taxon>Bacillota</taxon>
        <taxon>Bacilli</taxon>
        <taxon>Bacillales</taxon>
        <taxon>Bacillaceae</taxon>
        <taxon>Priestia</taxon>
    </lineage>
</organism>
<keyword evidence="1" id="KW-0805">Transcription regulation</keyword>
<feature type="domain" description="HTH arsR-type" evidence="4">
    <location>
        <begin position="9"/>
        <end position="103"/>
    </location>
</feature>
<dbReference type="SMART" id="SM00418">
    <property type="entry name" value="HTH_ARSR"/>
    <property type="match status" value="1"/>
</dbReference>
<dbReference type="InterPro" id="IPR011991">
    <property type="entry name" value="ArsR-like_HTH"/>
</dbReference>
<dbReference type="PANTHER" id="PTHR43132">
    <property type="entry name" value="ARSENICAL RESISTANCE OPERON REPRESSOR ARSR-RELATED"/>
    <property type="match status" value="1"/>
</dbReference>
<dbReference type="GO" id="GO:0003677">
    <property type="term" value="F:DNA binding"/>
    <property type="evidence" value="ECO:0007669"/>
    <property type="project" value="UniProtKB-KW"/>
</dbReference>
<accession>A0A0V8JHX0</accession>
<dbReference type="GO" id="GO:0003700">
    <property type="term" value="F:DNA-binding transcription factor activity"/>
    <property type="evidence" value="ECO:0007669"/>
    <property type="project" value="InterPro"/>
</dbReference>
<dbReference type="AlphaFoldDB" id="A0A0V8JHX0"/>
<dbReference type="PROSITE" id="PS50987">
    <property type="entry name" value="HTH_ARSR_2"/>
    <property type="match status" value="1"/>
</dbReference>
<sequence>MKREDHHFLSDRTVDEASRMLKAISDPTRMKILYLLFQEECSVGHMTEVLNISQSAVSHQLSYLRNLRLVKYRREGNTYFYTYADEHVVGILNQVIQHIECVHEE</sequence>
<dbReference type="SUPFAM" id="SSF46785">
    <property type="entry name" value="Winged helix' DNA-binding domain"/>
    <property type="match status" value="1"/>
</dbReference>
<proteinExistence type="predicted"/>
<dbReference type="SMR" id="A0A0V8JHX0"/>
<keyword evidence="3" id="KW-0804">Transcription</keyword>
<dbReference type="InterPro" id="IPR036390">
    <property type="entry name" value="WH_DNA-bd_sf"/>
</dbReference>
<keyword evidence="6" id="KW-1185">Reference proteome</keyword>
<dbReference type="NCBIfam" id="NF033788">
    <property type="entry name" value="HTH_metalloreg"/>
    <property type="match status" value="1"/>
</dbReference>
<dbReference type="InterPro" id="IPR001845">
    <property type="entry name" value="HTH_ArsR_DNA-bd_dom"/>
</dbReference>
<dbReference type="Pfam" id="PF01022">
    <property type="entry name" value="HTH_5"/>
    <property type="match status" value="1"/>
</dbReference>
<dbReference type="InterPro" id="IPR036388">
    <property type="entry name" value="WH-like_DNA-bd_sf"/>
</dbReference>
<dbReference type="RefSeq" id="WP_025907506.1">
    <property type="nucleotide sequence ID" value="NZ_KQ758698.1"/>
</dbReference>
<dbReference type="Proteomes" id="UP000053681">
    <property type="component" value="Unassembled WGS sequence"/>
</dbReference>
<dbReference type="EMBL" id="LNQP01000083">
    <property type="protein sequence ID" value="KSU86461.1"/>
    <property type="molecule type" value="Genomic_DNA"/>
</dbReference>
<dbReference type="Gene3D" id="1.10.10.10">
    <property type="entry name" value="Winged helix-like DNA-binding domain superfamily/Winged helix DNA-binding domain"/>
    <property type="match status" value="1"/>
</dbReference>
<evidence type="ECO:0000256" key="2">
    <source>
        <dbReference type="ARBA" id="ARBA00023125"/>
    </source>
</evidence>
<reference evidence="5 6" key="1">
    <citation type="submission" date="2015-11" db="EMBL/GenBank/DDBJ databases">
        <title>Bacillus caseinolyticus sp nov.</title>
        <authorList>
            <person name="Dastager S.G."/>
            <person name="Mawlankar R."/>
        </authorList>
    </citation>
    <scope>NUCLEOTIDE SEQUENCE [LARGE SCALE GENOMIC DNA]</scope>
    <source>
        <strain evidence="5 6">SGD-V-76</strain>
    </source>
</reference>
<dbReference type="GeneID" id="93680774"/>
<comment type="caution">
    <text evidence="5">The sequence shown here is derived from an EMBL/GenBank/DDBJ whole genome shotgun (WGS) entry which is preliminary data.</text>
</comment>
<evidence type="ECO:0000256" key="3">
    <source>
        <dbReference type="ARBA" id="ARBA00023163"/>
    </source>
</evidence>
<dbReference type="PRINTS" id="PR00778">
    <property type="entry name" value="HTHARSR"/>
</dbReference>
<dbReference type="InterPro" id="IPR051011">
    <property type="entry name" value="Metal_resp_trans_reg"/>
</dbReference>
<evidence type="ECO:0000313" key="5">
    <source>
        <dbReference type="EMBL" id="KSU86461.1"/>
    </source>
</evidence>
<evidence type="ECO:0000256" key="1">
    <source>
        <dbReference type="ARBA" id="ARBA00023015"/>
    </source>
</evidence>
<keyword evidence="2" id="KW-0238">DNA-binding</keyword>
<evidence type="ECO:0000313" key="6">
    <source>
        <dbReference type="Proteomes" id="UP000053681"/>
    </source>
</evidence>
<protein>
    <submittedName>
        <fullName evidence="5">ArsR family transcriptional regulator</fullName>
    </submittedName>
</protein>
<gene>
    <name evidence="5" type="ORF">AS180_18440</name>
</gene>
<evidence type="ECO:0000259" key="4">
    <source>
        <dbReference type="PROSITE" id="PS50987"/>
    </source>
</evidence>
<name>A0A0V8JHX0_9BACI</name>
<dbReference type="CDD" id="cd00090">
    <property type="entry name" value="HTH_ARSR"/>
    <property type="match status" value="1"/>
</dbReference>
<dbReference type="PANTHER" id="PTHR43132:SF6">
    <property type="entry name" value="HTH-TYPE TRANSCRIPTIONAL REPRESSOR CZRA"/>
    <property type="match status" value="1"/>
</dbReference>